<evidence type="ECO:0000313" key="2">
    <source>
        <dbReference type="EMBL" id="XBO45812.1"/>
    </source>
</evidence>
<dbReference type="InterPro" id="IPR036388">
    <property type="entry name" value="WH-like_DNA-bd_sf"/>
</dbReference>
<dbReference type="PRINTS" id="PR00598">
    <property type="entry name" value="HTHMARR"/>
</dbReference>
<protein>
    <submittedName>
        <fullName evidence="2">MarR family winged helix-turn-helix transcriptional regulator</fullName>
    </submittedName>
</protein>
<dbReference type="SUPFAM" id="SSF46785">
    <property type="entry name" value="Winged helix' DNA-binding domain"/>
    <property type="match status" value="1"/>
</dbReference>
<gene>
    <name evidence="2" type="ORF">ABEG20_10965</name>
</gene>
<name>A0AAU7JZG2_9SPHI</name>
<feature type="domain" description="HTH marR-type" evidence="1">
    <location>
        <begin position="61"/>
        <end position="194"/>
    </location>
</feature>
<dbReference type="InterPro" id="IPR039422">
    <property type="entry name" value="MarR/SlyA-like"/>
</dbReference>
<dbReference type="InterPro" id="IPR036390">
    <property type="entry name" value="WH_DNA-bd_sf"/>
</dbReference>
<reference evidence="2" key="1">
    <citation type="submission" date="2024-05" db="EMBL/GenBank/DDBJ databases">
        <authorList>
            <person name="Kim S."/>
            <person name="Heo J."/>
            <person name="Choi H."/>
            <person name="Choi Y."/>
            <person name="Kwon S.-W."/>
            <person name="Kim Y."/>
        </authorList>
    </citation>
    <scope>NUCLEOTIDE SEQUENCE</scope>
    <source>
        <strain evidence="2">KACC 23697</strain>
    </source>
</reference>
<evidence type="ECO:0000259" key="1">
    <source>
        <dbReference type="PROSITE" id="PS50995"/>
    </source>
</evidence>
<dbReference type="InterPro" id="IPR000835">
    <property type="entry name" value="HTH_MarR-typ"/>
</dbReference>
<dbReference type="Gene3D" id="1.10.10.10">
    <property type="entry name" value="Winged helix-like DNA-binding domain superfamily/Winged helix DNA-binding domain"/>
    <property type="match status" value="1"/>
</dbReference>
<dbReference type="PANTHER" id="PTHR33164">
    <property type="entry name" value="TRANSCRIPTIONAL REGULATOR, MARR FAMILY"/>
    <property type="match status" value="1"/>
</dbReference>
<dbReference type="AlphaFoldDB" id="A0AAU7JZG2"/>
<organism evidence="2">
    <name type="scientific">Pedobacter sp. KACC 23697</name>
    <dbReference type="NCBI Taxonomy" id="3149230"/>
    <lineage>
        <taxon>Bacteria</taxon>
        <taxon>Pseudomonadati</taxon>
        <taxon>Bacteroidota</taxon>
        <taxon>Sphingobacteriia</taxon>
        <taxon>Sphingobacteriales</taxon>
        <taxon>Sphingobacteriaceae</taxon>
        <taxon>Pedobacter</taxon>
    </lineage>
</organism>
<sequence>MMYNLINELLSLVKTYENTATKPKDDLYSFQKWLSEQPAVNAALVKVEPEWSGKINGRSADSVINTALVHLYRYAKMHAKAAISESSFSTPDEFIYLINLVSHGAMSKTDLIKENVHDKPAGTLIIKRLLDKGFIEQKPSGVDKRSVIIAITEKGNDELNKCMDSIRLASAKVTGPLNNDEKIRLIAILKKLEDFHYEQNFEKI</sequence>
<dbReference type="SMART" id="SM00347">
    <property type="entry name" value="HTH_MARR"/>
    <property type="match status" value="1"/>
</dbReference>
<dbReference type="GO" id="GO:0006950">
    <property type="term" value="P:response to stress"/>
    <property type="evidence" value="ECO:0007669"/>
    <property type="project" value="TreeGrafter"/>
</dbReference>
<dbReference type="RefSeq" id="WP_406823394.1">
    <property type="nucleotide sequence ID" value="NZ_CP157485.1"/>
</dbReference>
<accession>A0AAU7JZG2</accession>
<dbReference type="PROSITE" id="PS50995">
    <property type="entry name" value="HTH_MARR_2"/>
    <property type="match status" value="1"/>
</dbReference>
<dbReference type="EMBL" id="CP157485">
    <property type="protein sequence ID" value="XBO45812.1"/>
    <property type="molecule type" value="Genomic_DNA"/>
</dbReference>
<proteinExistence type="predicted"/>
<dbReference type="PANTHER" id="PTHR33164:SF43">
    <property type="entry name" value="HTH-TYPE TRANSCRIPTIONAL REPRESSOR YETL"/>
    <property type="match status" value="1"/>
</dbReference>
<dbReference type="Pfam" id="PF01047">
    <property type="entry name" value="MarR"/>
    <property type="match status" value="1"/>
</dbReference>
<dbReference type="GO" id="GO:0003700">
    <property type="term" value="F:DNA-binding transcription factor activity"/>
    <property type="evidence" value="ECO:0007669"/>
    <property type="project" value="InterPro"/>
</dbReference>